<dbReference type="RefSeq" id="WP_271732868.1">
    <property type="nucleotide sequence ID" value="NZ_JANQDP010000103.1"/>
</dbReference>
<accession>A0ABT5ARA1</accession>
<organism evidence="1 2">
    <name type="scientific">Anabaenopsis arnoldii</name>
    <dbReference type="NCBI Taxonomy" id="2152938"/>
    <lineage>
        <taxon>Bacteria</taxon>
        <taxon>Bacillati</taxon>
        <taxon>Cyanobacteriota</taxon>
        <taxon>Cyanophyceae</taxon>
        <taxon>Nostocales</taxon>
        <taxon>Nodulariaceae</taxon>
        <taxon>Anabaenopsis</taxon>
    </lineage>
</organism>
<gene>
    <name evidence="1" type="ORF">PN457_09275</name>
</gene>
<protein>
    <submittedName>
        <fullName evidence="1">Uncharacterized protein</fullName>
    </submittedName>
</protein>
<dbReference type="Proteomes" id="UP001212499">
    <property type="component" value="Unassembled WGS sequence"/>
</dbReference>
<proteinExistence type="predicted"/>
<comment type="caution">
    <text evidence="1">The sequence shown here is derived from an EMBL/GenBank/DDBJ whole genome shotgun (WGS) entry which is preliminary data.</text>
</comment>
<sequence length="70" mass="8212">MTRVSNCGDYGTSESNFIYNRGHFEPKKWALAVADYIQAIAINPNYFLFYSDRSLFDNYLTNLHKPRENL</sequence>
<evidence type="ECO:0000313" key="1">
    <source>
        <dbReference type="EMBL" id="MDB9539847.1"/>
    </source>
</evidence>
<keyword evidence="2" id="KW-1185">Reference proteome</keyword>
<reference evidence="1 2" key="1">
    <citation type="submission" date="2023-01" db="EMBL/GenBank/DDBJ databases">
        <title>Genomes from the Australian National Cyanobacteria Reference Collection.</title>
        <authorList>
            <person name="Willis A."/>
            <person name="Lee E.M.F."/>
        </authorList>
    </citation>
    <scope>NUCLEOTIDE SEQUENCE [LARGE SCALE GENOMIC DNA]</scope>
    <source>
        <strain evidence="1 2">CS-1033</strain>
    </source>
</reference>
<evidence type="ECO:0000313" key="2">
    <source>
        <dbReference type="Proteomes" id="UP001212499"/>
    </source>
</evidence>
<dbReference type="EMBL" id="JAQMUH010000101">
    <property type="protein sequence ID" value="MDB9539847.1"/>
    <property type="molecule type" value="Genomic_DNA"/>
</dbReference>
<name>A0ABT5ARA1_9CYAN</name>